<gene>
    <name evidence="1" type="ORF">QFC20_003936</name>
</gene>
<keyword evidence="2" id="KW-1185">Reference proteome</keyword>
<protein>
    <submittedName>
        <fullName evidence="1">Uncharacterized protein</fullName>
    </submittedName>
</protein>
<name>A0ACC2W5K7_9TREE</name>
<organism evidence="1 2">
    <name type="scientific">Naganishia adeliensis</name>
    <dbReference type="NCBI Taxonomy" id="92952"/>
    <lineage>
        <taxon>Eukaryota</taxon>
        <taxon>Fungi</taxon>
        <taxon>Dikarya</taxon>
        <taxon>Basidiomycota</taxon>
        <taxon>Agaricomycotina</taxon>
        <taxon>Tremellomycetes</taxon>
        <taxon>Filobasidiales</taxon>
        <taxon>Filobasidiaceae</taxon>
        <taxon>Naganishia</taxon>
    </lineage>
</organism>
<evidence type="ECO:0000313" key="1">
    <source>
        <dbReference type="EMBL" id="KAJ9106927.1"/>
    </source>
</evidence>
<accession>A0ACC2W5K7</accession>
<evidence type="ECO:0000313" key="2">
    <source>
        <dbReference type="Proteomes" id="UP001230649"/>
    </source>
</evidence>
<dbReference type="Proteomes" id="UP001230649">
    <property type="component" value="Unassembled WGS sequence"/>
</dbReference>
<reference evidence="1" key="1">
    <citation type="submission" date="2023-04" db="EMBL/GenBank/DDBJ databases">
        <title>Draft Genome sequencing of Naganishia species isolated from polar environments using Oxford Nanopore Technology.</title>
        <authorList>
            <person name="Leo P."/>
            <person name="Venkateswaran K."/>
        </authorList>
    </citation>
    <scope>NUCLEOTIDE SEQUENCE</scope>
    <source>
        <strain evidence="1">MNA-CCFEE 5262</strain>
    </source>
</reference>
<sequence>MDQYTATLDLLRRLPPTKVERNVEILCQLVPDMASDLLLEVDQPLRVAQDHDGREYLCSEYNRDSDSYRSPWTNTYNPPLSDGALPSKKLRELEIAMNDAFDTYRDMYYEGGLSSVYLWDQEDGGFAGSKASQTGNHGAWDSIHTLEVHERGRQAQYKIVSTTMLWVGNASAADDAAGVNGVSLSGTMTRDLEQVKNLAKYDEHIPNIGRLIEDQENKMRNSLSEVYFGKTKDVVQELRTLESAAKQRQEQSLRRNLFEEMGKINKRSAGSS</sequence>
<comment type="caution">
    <text evidence="1">The sequence shown here is derived from an EMBL/GenBank/DDBJ whole genome shotgun (WGS) entry which is preliminary data.</text>
</comment>
<dbReference type="EMBL" id="JASBWS010000040">
    <property type="protein sequence ID" value="KAJ9106927.1"/>
    <property type="molecule type" value="Genomic_DNA"/>
</dbReference>
<proteinExistence type="predicted"/>